<evidence type="ECO:0000256" key="1">
    <source>
        <dbReference type="ARBA" id="ARBA00008056"/>
    </source>
</evidence>
<dbReference type="Pfam" id="PF14226">
    <property type="entry name" value="DIOX_N"/>
    <property type="match status" value="1"/>
</dbReference>
<evidence type="ECO:0000256" key="4">
    <source>
        <dbReference type="RuleBase" id="RU003682"/>
    </source>
</evidence>
<comment type="similarity">
    <text evidence="1 4">Belongs to the iron/ascorbate-dependent oxidoreductase family.</text>
</comment>
<evidence type="ECO:0000313" key="6">
    <source>
        <dbReference type="EMBL" id="WOH12400.1"/>
    </source>
</evidence>
<dbReference type="EMBL" id="CP093350">
    <property type="protein sequence ID" value="WOH12400.1"/>
    <property type="molecule type" value="Genomic_DNA"/>
</dbReference>
<dbReference type="PANTHER" id="PTHR47991">
    <property type="entry name" value="OXOGLUTARATE/IRON-DEPENDENT DIOXYGENASE"/>
    <property type="match status" value="1"/>
</dbReference>
<proteinExistence type="inferred from homology"/>
<feature type="domain" description="Fe2OG dioxygenase" evidence="5">
    <location>
        <begin position="209"/>
        <end position="314"/>
    </location>
</feature>
<dbReference type="AlphaFoldDB" id="A0AAF0XR32"/>
<dbReference type="KEGG" id="dcr:108203664"/>
<evidence type="ECO:0000313" key="7">
    <source>
        <dbReference type="Proteomes" id="UP000077755"/>
    </source>
</evidence>
<name>A0AAF0XR32_DAUCS</name>
<keyword evidence="4" id="KW-0560">Oxidoreductase</keyword>
<sequence>MSSEAEVKIVEDSEVLGWGSSLPVPSVQELARNDSQCVPERYIQEPEDRPLHSVTTEVLNEIPVINLSKLANGDEDERRNLDTACKEWGFFQVIDHGVSDKVLHAMKAAVAEFFELPLVEKKKYSMAANDFQGYGQGYVVSDEQKLDWNDLLFLITAPPKYKNMKHWPTTITGFREAVEKYSTELQKVGDEIFENLSVLMGMERESLKDIHGVMKLGVRMNYYPACARPDLVLGVSPHSDASSLTLLLQDDDITGLQIKNKEIWVPVKPIPNALVVNIGDALEVLSNGAYKSVEHRAVTNQQIPRISVATFFIPEDELEIGPLDSMVDEEHRPRMFKRIKYLDYLRYTLGRKMEGKSHIDILKLQNM</sequence>
<organism evidence="6 7">
    <name type="scientific">Daucus carota subsp. sativus</name>
    <name type="common">Carrot</name>
    <dbReference type="NCBI Taxonomy" id="79200"/>
    <lineage>
        <taxon>Eukaryota</taxon>
        <taxon>Viridiplantae</taxon>
        <taxon>Streptophyta</taxon>
        <taxon>Embryophyta</taxon>
        <taxon>Tracheophyta</taxon>
        <taxon>Spermatophyta</taxon>
        <taxon>Magnoliopsida</taxon>
        <taxon>eudicotyledons</taxon>
        <taxon>Gunneridae</taxon>
        <taxon>Pentapetalae</taxon>
        <taxon>asterids</taxon>
        <taxon>campanulids</taxon>
        <taxon>Apiales</taxon>
        <taxon>Apiaceae</taxon>
        <taxon>Apioideae</taxon>
        <taxon>Scandiceae</taxon>
        <taxon>Daucinae</taxon>
        <taxon>Daucus</taxon>
        <taxon>Daucus sect. Daucus</taxon>
    </lineage>
</organism>
<dbReference type="InterPro" id="IPR027443">
    <property type="entry name" value="IPNS-like_sf"/>
</dbReference>
<dbReference type="PROSITE" id="PS51471">
    <property type="entry name" value="FE2OG_OXY"/>
    <property type="match status" value="1"/>
</dbReference>
<evidence type="ECO:0000256" key="2">
    <source>
        <dbReference type="ARBA" id="ARBA00022723"/>
    </source>
</evidence>
<accession>A0AAF0XR32</accession>
<reference evidence="6" key="2">
    <citation type="submission" date="2022-03" db="EMBL/GenBank/DDBJ databases">
        <title>Draft title - Genomic analysis of global carrot germplasm unveils the trajectory of domestication and the origin of high carotenoid orange carrot.</title>
        <authorList>
            <person name="Iorizzo M."/>
            <person name="Ellison S."/>
            <person name="Senalik D."/>
            <person name="Macko-Podgorni A."/>
            <person name="Grzebelus D."/>
            <person name="Bostan H."/>
            <person name="Rolling W."/>
            <person name="Curaba J."/>
            <person name="Simon P."/>
        </authorList>
    </citation>
    <scope>NUCLEOTIDE SEQUENCE</scope>
    <source>
        <tissue evidence="6">Leaf</tissue>
    </source>
</reference>
<evidence type="ECO:0000256" key="3">
    <source>
        <dbReference type="ARBA" id="ARBA00023004"/>
    </source>
</evidence>
<evidence type="ECO:0000259" key="5">
    <source>
        <dbReference type="PROSITE" id="PS51471"/>
    </source>
</evidence>
<protein>
    <recommendedName>
        <fullName evidence="5">Fe2OG dioxygenase domain-containing protein</fullName>
    </recommendedName>
</protein>
<dbReference type="Pfam" id="PF03171">
    <property type="entry name" value="2OG-FeII_Oxy"/>
    <property type="match status" value="1"/>
</dbReference>
<dbReference type="InterPro" id="IPR050295">
    <property type="entry name" value="Plant_2OG-oxidoreductases"/>
</dbReference>
<dbReference type="Proteomes" id="UP000077755">
    <property type="component" value="Chromosome 8"/>
</dbReference>
<dbReference type="GO" id="GO:0016705">
    <property type="term" value="F:oxidoreductase activity, acting on paired donors, with incorporation or reduction of molecular oxygen"/>
    <property type="evidence" value="ECO:0007669"/>
    <property type="project" value="UniProtKB-ARBA"/>
</dbReference>
<dbReference type="FunFam" id="2.60.120.330:FF:000079">
    <property type="entry name" value="Protein SRG1"/>
    <property type="match status" value="1"/>
</dbReference>
<dbReference type="InterPro" id="IPR026992">
    <property type="entry name" value="DIOX_N"/>
</dbReference>
<dbReference type="SUPFAM" id="SSF51197">
    <property type="entry name" value="Clavaminate synthase-like"/>
    <property type="match status" value="1"/>
</dbReference>
<keyword evidence="7" id="KW-1185">Reference proteome</keyword>
<dbReference type="InterPro" id="IPR044861">
    <property type="entry name" value="IPNS-like_FE2OG_OXY"/>
</dbReference>
<keyword evidence="3 4" id="KW-0408">Iron</keyword>
<gene>
    <name evidence="6" type="ORF">DCAR_0831903</name>
</gene>
<dbReference type="InterPro" id="IPR005123">
    <property type="entry name" value="Oxoglu/Fe-dep_dioxygenase_dom"/>
</dbReference>
<keyword evidence="2 4" id="KW-0479">Metal-binding</keyword>
<dbReference type="GO" id="GO:0046872">
    <property type="term" value="F:metal ion binding"/>
    <property type="evidence" value="ECO:0007669"/>
    <property type="project" value="UniProtKB-KW"/>
</dbReference>
<reference evidence="6" key="1">
    <citation type="journal article" date="2016" name="Nat. Genet.">
        <title>A high-quality carrot genome assembly provides new insights into carotenoid accumulation and asterid genome evolution.</title>
        <authorList>
            <person name="Iorizzo M."/>
            <person name="Ellison S."/>
            <person name="Senalik D."/>
            <person name="Zeng P."/>
            <person name="Satapoomin P."/>
            <person name="Huang J."/>
            <person name="Bowman M."/>
            <person name="Iovene M."/>
            <person name="Sanseverino W."/>
            <person name="Cavagnaro P."/>
            <person name="Yildiz M."/>
            <person name="Macko-Podgorni A."/>
            <person name="Moranska E."/>
            <person name="Grzebelus E."/>
            <person name="Grzebelus D."/>
            <person name="Ashrafi H."/>
            <person name="Zheng Z."/>
            <person name="Cheng S."/>
            <person name="Spooner D."/>
            <person name="Van Deynze A."/>
            <person name="Simon P."/>
        </authorList>
    </citation>
    <scope>NUCLEOTIDE SEQUENCE</scope>
    <source>
        <tissue evidence="6">Leaf</tissue>
    </source>
</reference>
<dbReference type="Gene3D" id="2.60.120.330">
    <property type="entry name" value="B-lactam Antibiotic, Isopenicillin N Synthase, Chain"/>
    <property type="match status" value="1"/>
</dbReference>